<dbReference type="PANTHER" id="PTHR30337">
    <property type="entry name" value="COMPONENT OF ATP-DEPENDENT DSDNA EXONUCLEASE"/>
    <property type="match status" value="1"/>
</dbReference>
<dbReference type="Proteomes" id="UP000320176">
    <property type="component" value="Unassembled WGS sequence"/>
</dbReference>
<comment type="caution">
    <text evidence="3">The sequence shown here is derived from an EMBL/GenBank/DDBJ whole genome shotgun (WGS) entry which is preliminary data.</text>
</comment>
<evidence type="ECO:0000313" key="4">
    <source>
        <dbReference type="Proteomes" id="UP000320176"/>
    </source>
</evidence>
<evidence type="ECO:0000256" key="1">
    <source>
        <dbReference type="ARBA" id="ARBA00022801"/>
    </source>
</evidence>
<organism evidence="3 4">
    <name type="scientific">Stieleria varia</name>
    <dbReference type="NCBI Taxonomy" id="2528005"/>
    <lineage>
        <taxon>Bacteria</taxon>
        <taxon>Pseudomonadati</taxon>
        <taxon>Planctomycetota</taxon>
        <taxon>Planctomycetia</taxon>
        <taxon>Pirellulales</taxon>
        <taxon>Pirellulaceae</taxon>
        <taxon>Stieleria</taxon>
    </lineage>
</organism>
<dbReference type="Pfam" id="PF00149">
    <property type="entry name" value="Metallophos"/>
    <property type="match status" value="1"/>
</dbReference>
<dbReference type="Gene3D" id="3.60.21.10">
    <property type="match status" value="1"/>
</dbReference>
<sequence length="436" mass="48204">MTRKILHAADIHLDSPLQKLDRYDHAPVQRIRSATRAALRNLTELAISENVDLVVIAGDLYDGDWTDQNTGLAFVEQASTLVRAGIPMLVIRGNHDAANLMTSSLPLPSNPDGSEIFLSHDAAESRFFEPLGIVVHGMSFRSRAEKRNLAAKYPDPVSGLFNLGLLHTGLEGDSVHGNYAPCTAAQLTDKGYDYWALGHIHTRADLKIGDGPPIVFSGNIQGRHIREQGEKGCVIIDVDSKNQCEYQFHSLDVLRWFECQIDVTAMTQQDEVLDSYQDWITERLETADGRLLIPRVRLIGESPLHMKLHQNQANLVADLQAISVAHGAGEVWLEDLRVRTTAPTNRSVSVDLEGPMESLNHVLRSLGDDEDLPEIITSELEGLMKKLPKELRGSDDDAAFPVDDKQWMSQLLESATADVMARMDAAADGHTSEAKR</sequence>
<keyword evidence="1" id="KW-0378">Hydrolase</keyword>
<proteinExistence type="predicted"/>
<dbReference type="InterPro" id="IPR041796">
    <property type="entry name" value="Mre11_N"/>
</dbReference>
<accession>A0A5C6AQM7</accession>
<name>A0A5C6AQM7_9BACT</name>
<keyword evidence="4" id="KW-1185">Reference proteome</keyword>
<dbReference type="RefSeq" id="WP_231742043.1">
    <property type="nucleotide sequence ID" value="NZ_CP151726.1"/>
</dbReference>
<feature type="domain" description="Calcineurin-like phosphoesterase" evidence="2">
    <location>
        <begin position="4"/>
        <end position="202"/>
    </location>
</feature>
<evidence type="ECO:0000313" key="3">
    <source>
        <dbReference type="EMBL" id="TWU02343.1"/>
    </source>
</evidence>
<dbReference type="PIRSF" id="PIRSF033091">
    <property type="entry name" value="Pesterase_YhaO"/>
    <property type="match status" value="1"/>
</dbReference>
<evidence type="ECO:0000259" key="2">
    <source>
        <dbReference type="Pfam" id="PF00149"/>
    </source>
</evidence>
<dbReference type="CDD" id="cd00840">
    <property type="entry name" value="MPP_Mre11_N"/>
    <property type="match status" value="1"/>
</dbReference>
<dbReference type="EMBL" id="SJPN01000004">
    <property type="protein sequence ID" value="TWU02343.1"/>
    <property type="molecule type" value="Genomic_DNA"/>
</dbReference>
<dbReference type="InterPro" id="IPR004843">
    <property type="entry name" value="Calcineurin-like_PHP"/>
</dbReference>
<protein>
    <submittedName>
        <fullName evidence="3">Putative metallophosphoesterase YhaO</fullName>
    </submittedName>
</protein>
<dbReference type="AlphaFoldDB" id="A0A5C6AQM7"/>
<gene>
    <name evidence="3" type="primary">yhaO_2</name>
    <name evidence="3" type="ORF">Pla52n_33930</name>
</gene>
<dbReference type="PANTHER" id="PTHR30337:SF7">
    <property type="entry name" value="PHOSPHOESTERASE"/>
    <property type="match status" value="1"/>
</dbReference>
<reference evidence="3 4" key="1">
    <citation type="submission" date="2019-02" db="EMBL/GenBank/DDBJ databases">
        <title>Deep-cultivation of Planctomycetes and their phenomic and genomic characterization uncovers novel biology.</title>
        <authorList>
            <person name="Wiegand S."/>
            <person name="Jogler M."/>
            <person name="Boedeker C."/>
            <person name="Pinto D."/>
            <person name="Vollmers J."/>
            <person name="Rivas-Marin E."/>
            <person name="Kohn T."/>
            <person name="Peeters S.H."/>
            <person name="Heuer A."/>
            <person name="Rast P."/>
            <person name="Oberbeckmann S."/>
            <person name="Bunk B."/>
            <person name="Jeske O."/>
            <person name="Meyerdierks A."/>
            <person name="Storesund J.E."/>
            <person name="Kallscheuer N."/>
            <person name="Luecker S."/>
            <person name="Lage O.M."/>
            <person name="Pohl T."/>
            <person name="Merkel B.J."/>
            <person name="Hornburger P."/>
            <person name="Mueller R.-W."/>
            <person name="Bruemmer F."/>
            <person name="Labrenz M."/>
            <person name="Spormann A.M."/>
            <person name="Op Den Camp H."/>
            <person name="Overmann J."/>
            <person name="Amann R."/>
            <person name="Jetten M.S.M."/>
            <person name="Mascher T."/>
            <person name="Medema M.H."/>
            <person name="Devos D.P."/>
            <person name="Kaster A.-K."/>
            <person name="Ovreas L."/>
            <person name="Rohde M."/>
            <person name="Galperin M.Y."/>
            <person name="Jogler C."/>
        </authorList>
    </citation>
    <scope>NUCLEOTIDE SEQUENCE [LARGE SCALE GENOMIC DNA]</scope>
    <source>
        <strain evidence="3 4">Pla52n</strain>
    </source>
</reference>
<dbReference type="InterPro" id="IPR029052">
    <property type="entry name" value="Metallo-depent_PP-like"/>
</dbReference>
<dbReference type="InterPro" id="IPR014576">
    <property type="entry name" value="Pesterase_YhaO"/>
</dbReference>
<dbReference type="SUPFAM" id="SSF56300">
    <property type="entry name" value="Metallo-dependent phosphatases"/>
    <property type="match status" value="1"/>
</dbReference>
<dbReference type="InterPro" id="IPR050535">
    <property type="entry name" value="DNA_Repair-Maintenance_Comp"/>
</dbReference>
<dbReference type="GO" id="GO:0016787">
    <property type="term" value="F:hydrolase activity"/>
    <property type="evidence" value="ECO:0007669"/>
    <property type="project" value="UniProtKB-KW"/>
</dbReference>